<keyword evidence="2" id="KW-1185">Reference proteome</keyword>
<dbReference type="SUPFAM" id="SSF82784">
    <property type="entry name" value="OsmC-like"/>
    <property type="match status" value="1"/>
</dbReference>
<evidence type="ECO:0000313" key="2">
    <source>
        <dbReference type="Proteomes" id="UP001065174"/>
    </source>
</evidence>
<dbReference type="Gene3D" id="3.30.300.20">
    <property type="match status" value="1"/>
</dbReference>
<dbReference type="EMBL" id="CP106679">
    <property type="protein sequence ID" value="UXP33680.1"/>
    <property type="molecule type" value="Genomic_DNA"/>
</dbReference>
<organism evidence="1 2">
    <name type="scientific">Reichenbachiella agarivorans</name>
    <dbReference type="NCBI Taxonomy" id="2979464"/>
    <lineage>
        <taxon>Bacteria</taxon>
        <taxon>Pseudomonadati</taxon>
        <taxon>Bacteroidota</taxon>
        <taxon>Cytophagia</taxon>
        <taxon>Cytophagales</taxon>
        <taxon>Reichenbachiellaceae</taxon>
        <taxon>Reichenbachiella</taxon>
    </lineage>
</organism>
<protein>
    <submittedName>
        <fullName evidence="1">OsmC family protein</fullName>
    </submittedName>
</protein>
<dbReference type="InterPro" id="IPR015946">
    <property type="entry name" value="KH_dom-like_a/b"/>
</dbReference>
<reference evidence="1" key="1">
    <citation type="submission" date="2022-09" db="EMBL/GenBank/DDBJ databases">
        <title>Comparative genomics and taxonomic characterization of three novel marine species of genus Reichenbachiella exhibiting antioxidant and polysaccharide degradation activities.</title>
        <authorList>
            <person name="Muhammad N."/>
            <person name="Lee Y.-J."/>
            <person name="Ko J."/>
            <person name="Kim S.-G."/>
        </authorList>
    </citation>
    <scope>NUCLEOTIDE SEQUENCE</scope>
    <source>
        <strain evidence="1">BKB1-1</strain>
    </source>
</reference>
<dbReference type="Pfam" id="PF02566">
    <property type="entry name" value="OsmC"/>
    <property type="match status" value="1"/>
</dbReference>
<dbReference type="Proteomes" id="UP001065174">
    <property type="component" value="Chromosome"/>
</dbReference>
<gene>
    <name evidence="1" type="ORF">N6H18_06900</name>
</gene>
<dbReference type="PANTHER" id="PTHR34352">
    <property type="entry name" value="PROTEIN YHFA"/>
    <property type="match status" value="1"/>
</dbReference>
<dbReference type="InterPro" id="IPR036102">
    <property type="entry name" value="OsmC/Ohrsf"/>
</dbReference>
<accession>A0ABY6CT41</accession>
<evidence type="ECO:0000313" key="1">
    <source>
        <dbReference type="EMBL" id="UXP33680.1"/>
    </source>
</evidence>
<sequence>MAISSTLVYKTDKEFEATNQAGNTVKMDMYPQDEKQNQSPMDLVLSALAGCAAVDIVSMIKKRRKTFVDLKVESVGERAEGHPAKFTKIHKKFIITSPDLTDKEAERIIDLAVESYCSVASSLSPEIDMTHSFEILKG</sequence>
<proteinExistence type="predicted"/>
<dbReference type="InterPro" id="IPR003718">
    <property type="entry name" value="OsmC/Ohr_fam"/>
</dbReference>
<name>A0ABY6CT41_9BACT</name>
<dbReference type="PANTHER" id="PTHR34352:SF1">
    <property type="entry name" value="PROTEIN YHFA"/>
    <property type="match status" value="1"/>
</dbReference>
<dbReference type="RefSeq" id="WP_262311107.1">
    <property type="nucleotide sequence ID" value="NZ_CP106679.1"/>
</dbReference>